<dbReference type="InterPro" id="IPR015421">
    <property type="entry name" value="PyrdxlP-dep_Trfase_major"/>
</dbReference>
<dbReference type="Proteomes" id="UP000664034">
    <property type="component" value="Unassembled WGS sequence"/>
</dbReference>
<evidence type="ECO:0000256" key="1">
    <source>
        <dbReference type="ARBA" id="ARBA00001933"/>
    </source>
</evidence>
<dbReference type="InterPro" id="IPR015422">
    <property type="entry name" value="PyrdxlP-dep_Trfase_small"/>
</dbReference>
<sequence length="361" mass="39281">MALTINQLPNRIITHEGCEYLFFSGTSYLGVAQHPHMQALLGEGVAQYGLHFGASRNGNLQLAVFDEAESKLALNVGAPAALTTSSGMLAGQVVVDWLARQVGPKAVGFQAPGTHPALWHPLLTPQTIDLHKHEPLPPDVHPAYILTNSVDAIRSVLFSFNWLSQLTDVQQIWLVVDDSHGLGVLNGGRGIWPQLAEKLAHKPNVRLIVTASLAKAMSLPAGVIFGDPDTLAAIRQTAYFGACSPMPPAYADAFCHADRVYAQGYDRLMGNIALAEAALLPSGLFSHAIGYPVFYTDHDELYPYLLENGIFVYSFAYPTPADKANTRIVISAFHEPQDIDNLAIAVRRFAQQHPHLRPIRA</sequence>
<evidence type="ECO:0000256" key="2">
    <source>
        <dbReference type="ARBA" id="ARBA00022679"/>
    </source>
</evidence>
<gene>
    <name evidence="4" type="ORF">J2I47_14130</name>
</gene>
<feature type="domain" description="Aminotransferase class I/classII large" evidence="3">
    <location>
        <begin position="145"/>
        <end position="343"/>
    </location>
</feature>
<comment type="caution">
    <text evidence="4">The sequence shown here is derived from an EMBL/GenBank/DDBJ whole genome shotgun (WGS) entry which is preliminary data.</text>
</comment>
<evidence type="ECO:0000313" key="4">
    <source>
        <dbReference type="EMBL" id="MBO0937692.1"/>
    </source>
</evidence>
<dbReference type="GO" id="GO:0008483">
    <property type="term" value="F:transaminase activity"/>
    <property type="evidence" value="ECO:0007669"/>
    <property type="project" value="UniProtKB-KW"/>
</dbReference>
<dbReference type="GO" id="GO:0030170">
    <property type="term" value="F:pyridoxal phosphate binding"/>
    <property type="evidence" value="ECO:0007669"/>
    <property type="project" value="InterPro"/>
</dbReference>
<accession>A0A939GEK3</accession>
<organism evidence="4 5">
    <name type="scientific">Fibrella rubiginis</name>
    <dbReference type="NCBI Taxonomy" id="2817060"/>
    <lineage>
        <taxon>Bacteria</taxon>
        <taxon>Pseudomonadati</taxon>
        <taxon>Bacteroidota</taxon>
        <taxon>Cytophagia</taxon>
        <taxon>Cytophagales</taxon>
        <taxon>Spirosomataceae</taxon>
        <taxon>Fibrella</taxon>
    </lineage>
</organism>
<evidence type="ECO:0000259" key="3">
    <source>
        <dbReference type="Pfam" id="PF00155"/>
    </source>
</evidence>
<dbReference type="Pfam" id="PF00155">
    <property type="entry name" value="Aminotran_1_2"/>
    <property type="match status" value="1"/>
</dbReference>
<keyword evidence="2" id="KW-0808">Transferase</keyword>
<dbReference type="Gene3D" id="3.40.640.10">
    <property type="entry name" value="Type I PLP-dependent aspartate aminotransferase-like (Major domain)"/>
    <property type="match status" value="2"/>
</dbReference>
<dbReference type="PANTHER" id="PTHR13693">
    <property type="entry name" value="CLASS II AMINOTRANSFERASE/8-AMINO-7-OXONONANOATE SYNTHASE"/>
    <property type="match status" value="1"/>
</dbReference>
<keyword evidence="5" id="KW-1185">Reference proteome</keyword>
<dbReference type="EMBL" id="JAFMYV010000006">
    <property type="protein sequence ID" value="MBO0937692.1"/>
    <property type="molecule type" value="Genomic_DNA"/>
</dbReference>
<dbReference type="InterPro" id="IPR004839">
    <property type="entry name" value="Aminotransferase_I/II_large"/>
</dbReference>
<protein>
    <submittedName>
        <fullName evidence="4">Pyridoxal phosphate-dependent aminotransferase family protein</fullName>
    </submittedName>
</protein>
<dbReference type="SUPFAM" id="SSF53383">
    <property type="entry name" value="PLP-dependent transferases"/>
    <property type="match status" value="1"/>
</dbReference>
<comment type="cofactor">
    <cofactor evidence="1">
        <name>pyridoxal 5'-phosphate</name>
        <dbReference type="ChEBI" id="CHEBI:597326"/>
    </cofactor>
</comment>
<reference evidence="4" key="1">
    <citation type="submission" date="2021-03" db="EMBL/GenBank/DDBJ databases">
        <title>Fibrella sp. HMF5335 genome sequencing and assembly.</title>
        <authorList>
            <person name="Kang H."/>
            <person name="Kim H."/>
            <person name="Bae S."/>
            <person name="Joh K."/>
        </authorList>
    </citation>
    <scope>NUCLEOTIDE SEQUENCE</scope>
    <source>
        <strain evidence="4">HMF5335</strain>
    </source>
</reference>
<dbReference type="InterPro" id="IPR015424">
    <property type="entry name" value="PyrdxlP-dep_Trfase"/>
</dbReference>
<dbReference type="InterPro" id="IPR050087">
    <property type="entry name" value="AON_synthase_class-II"/>
</dbReference>
<keyword evidence="4" id="KW-0032">Aminotransferase</keyword>
<name>A0A939GEK3_9BACT</name>
<dbReference type="AlphaFoldDB" id="A0A939GEK3"/>
<dbReference type="Gene3D" id="3.90.1150.10">
    <property type="entry name" value="Aspartate Aminotransferase, domain 1"/>
    <property type="match status" value="2"/>
</dbReference>
<proteinExistence type="predicted"/>
<evidence type="ECO:0000313" key="5">
    <source>
        <dbReference type="Proteomes" id="UP000664034"/>
    </source>
</evidence>